<dbReference type="InterPro" id="IPR006260">
    <property type="entry name" value="TonB/TolA_C"/>
</dbReference>
<keyword evidence="3 6" id="KW-1133">Transmembrane helix</keyword>
<evidence type="ECO:0000256" key="4">
    <source>
        <dbReference type="ARBA" id="ARBA00023136"/>
    </source>
</evidence>
<keyword evidence="9" id="KW-1185">Reference proteome</keyword>
<comment type="subcellular location">
    <subcellularLocation>
        <location evidence="1">Membrane</location>
        <topology evidence="1">Single-pass membrane protein</topology>
    </subcellularLocation>
</comment>
<evidence type="ECO:0000256" key="5">
    <source>
        <dbReference type="SAM" id="MobiDB-lite"/>
    </source>
</evidence>
<keyword evidence="2 6" id="KW-0812">Transmembrane</keyword>
<organism evidence="8 9">
    <name type="scientific">Halanaerobium salsuginis</name>
    <dbReference type="NCBI Taxonomy" id="29563"/>
    <lineage>
        <taxon>Bacteria</taxon>
        <taxon>Bacillati</taxon>
        <taxon>Bacillota</taxon>
        <taxon>Clostridia</taxon>
        <taxon>Halanaerobiales</taxon>
        <taxon>Halanaerobiaceae</taxon>
        <taxon>Halanaerobium</taxon>
    </lineage>
</organism>
<keyword evidence="4 6" id="KW-0472">Membrane</keyword>
<feature type="region of interest" description="Disordered" evidence="5">
    <location>
        <begin position="67"/>
        <end position="278"/>
    </location>
</feature>
<gene>
    <name evidence="8" type="ORF">SAMN02983006_00224</name>
</gene>
<evidence type="ECO:0000256" key="1">
    <source>
        <dbReference type="ARBA" id="ARBA00004167"/>
    </source>
</evidence>
<feature type="compositionally biased region" description="Basic and acidic residues" evidence="5">
    <location>
        <begin position="129"/>
        <end position="141"/>
    </location>
</feature>
<feature type="transmembrane region" description="Helical" evidence="6">
    <location>
        <begin position="12"/>
        <end position="33"/>
    </location>
</feature>
<sequence>MPNNNDKNNLFLYIVLSIIFHFVLLYFLPFGFLNGNVKSESNLNDYGYVQMVEYQPAPLQNKVVEEEAELTEDPVKEEIVESDDKIDQNDQEKSEQEVEQPEKETELDEIVEETENKPVQEQIESAQVDNDKTIEAEKTDQAIDNQSELTEADQHSADNSTPEPAETAEQEELNEKPAIDTQTAENPEPEQEVISSENSESEVEVVQEDQAAQTSEQSNQAQDQAVEESANNEQQKSADSQVEPVPENEQLAVEDKTETKSKPKPPPPPTSGDLISTIATPTFPKDLVGTRAEGTVELSVQISVQGEVAGIEVLKSSGFDSMDRVAQITLERGWEFKKYQKPYRIAVQVHYFVDDSDNTQVEVEVGQVEFINGGE</sequence>
<dbReference type="GO" id="GO:0016020">
    <property type="term" value="C:membrane"/>
    <property type="evidence" value="ECO:0007669"/>
    <property type="project" value="UniProtKB-SubCell"/>
</dbReference>
<feature type="compositionally biased region" description="Polar residues" evidence="5">
    <location>
        <begin position="117"/>
        <end position="128"/>
    </location>
</feature>
<evidence type="ECO:0000256" key="3">
    <source>
        <dbReference type="ARBA" id="ARBA00022989"/>
    </source>
</evidence>
<accession>A0A1I4F427</accession>
<feature type="domain" description="TonB C-terminal" evidence="7">
    <location>
        <begin position="268"/>
        <end position="360"/>
    </location>
</feature>
<dbReference type="STRING" id="29563.SAMN02983006_00224"/>
<dbReference type="AlphaFoldDB" id="A0A1I4F427"/>
<dbReference type="PROSITE" id="PS52015">
    <property type="entry name" value="TONB_CTD"/>
    <property type="match status" value="1"/>
</dbReference>
<proteinExistence type="predicted"/>
<dbReference type="InterPro" id="IPR037682">
    <property type="entry name" value="TonB_C"/>
</dbReference>
<dbReference type="GO" id="GO:0055085">
    <property type="term" value="P:transmembrane transport"/>
    <property type="evidence" value="ECO:0007669"/>
    <property type="project" value="InterPro"/>
</dbReference>
<dbReference type="Pfam" id="PF03544">
    <property type="entry name" value="TonB_C"/>
    <property type="match status" value="1"/>
</dbReference>
<feature type="compositionally biased region" description="Basic and acidic residues" evidence="5">
    <location>
        <begin position="73"/>
        <end position="104"/>
    </location>
</feature>
<feature type="compositionally biased region" description="Polar residues" evidence="5">
    <location>
        <begin position="210"/>
        <end position="240"/>
    </location>
</feature>
<dbReference type="NCBIfam" id="TIGR01352">
    <property type="entry name" value="tonB_Cterm"/>
    <property type="match status" value="1"/>
</dbReference>
<evidence type="ECO:0000313" key="8">
    <source>
        <dbReference type="EMBL" id="SFL12684.1"/>
    </source>
</evidence>
<protein>
    <submittedName>
        <fullName evidence="8">Protein TonB</fullName>
    </submittedName>
</protein>
<dbReference type="OrthoDB" id="2112712at2"/>
<evidence type="ECO:0000256" key="6">
    <source>
        <dbReference type="SAM" id="Phobius"/>
    </source>
</evidence>
<dbReference type="EMBL" id="FOTI01000002">
    <property type="protein sequence ID" value="SFL12684.1"/>
    <property type="molecule type" value="Genomic_DNA"/>
</dbReference>
<name>A0A1I4F427_9FIRM</name>
<reference evidence="8 9" key="1">
    <citation type="submission" date="2016-10" db="EMBL/GenBank/DDBJ databases">
        <authorList>
            <person name="de Groot N.N."/>
        </authorList>
    </citation>
    <scope>NUCLEOTIDE SEQUENCE [LARGE SCALE GENOMIC DNA]</scope>
    <source>
        <strain evidence="8 9">ATCC 51327</strain>
    </source>
</reference>
<evidence type="ECO:0000259" key="7">
    <source>
        <dbReference type="PROSITE" id="PS52015"/>
    </source>
</evidence>
<dbReference type="Proteomes" id="UP000199006">
    <property type="component" value="Unassembled WGS sequence"/>
</dbReference>
<dbReference type="Gene3D" id="3.30.2420.10">
    <property type="entry name" value="TonB"/>
    <property type="match status" value="1"/>
</dbReference>
<evidence type="ECO:0000313" key="9">
    <source>
        <dbReference type="Proteomes" id="UP000199006"/>
    </source>
</evidence>
<dbReference type="SUPFAM" id="SSF74653">
    <property type="entry name" value="TolA/TonB C-terminal domain"/>
    <property type="match status" value="1"/>
</dbReference>
<evidence type="ECO:0000256" key="2">
    <source>
        <dbReference type="ARBA" id="ARBA00022692"/>
    </source>
</evidence>
<dbReference type="RefSeq" id="WP_089858332.1">
    <property type="nucleotide sequence ID" value="NZ_FOTI01000002.1"/>
</dbReference>